<name>A0ABM4W7X7_COFAR</name>
<evidence type="ECO:0000256" key="6">
    <source>
        <dbReference type="SAM" id="Coils"/>
    </source>
</evidence>
<evidence type="ECO:0000256" key="3">
    <source>
        <dbReference type="ARBA" id="ARBA00023125"/>
    </source>
</evidence>
<evidence type="ECO:0000256" key="4">
    <source>
        <dbReference type="ARBA" id="ARBA00023163"/>
    </source>
</evidence>
<keyword evidence="10" id="KW-1185">Reference proteome</keyword>
<dbReference type="SMART" id="SM00432">
    <property type="entry name" value="MADS"/>
    <property type="match status" value="1"/>
</dbReference>
<dbReference type="Pfam" id="PF01486">
    <property type="entry name" value="K-box"/>
    <property type="match status" value="2"/>
</dbReference>
<evidence type="ECO:0000313" key="10">
    <source>
        <dbReference type="Proteomes" id="UP001652660"/>
    </source>
</evidence>
<feature type="coiled-coil region" evidence="6">
    <location>
        <begin position="171"/>
        <end position="227"/>
    </location>
</feature>
<evidence type="ECO:0000256" key="5">
    <source>
        <dbReference type="ARBA" id="ARBA00023242"/>
    </source>
</evidence>
<dbReference type="InterPro" id="IPR036879">
    <property type="entry name" value="TF_MADSbox_sf"/>
</dbReference>
<organism evidence="10 11">
    <name type="scientific">Coffea arabica</name>
    <name type="common">Arabian coffee</name>
    <dbReference type="NCBI Taxonomy" id="13443"/>
    <lineage>
        <taxon>Eukaryota</taxon>
        <taxon>Viridiplantae</taxon>
        <taxon>Streptophyta</taxon>
        <taxon>Embryophyta</taxon>
        <taxon>Tracheophyta</taxon>
        <taxon>Spermatophyta</taxon>
        <taxon>Magnoliopsida</taxon>
        <taxon>eudicotyledons</taxon>
        <taxon>Gunneridae</taxon>
        <taxon>Pentapetalae</taxon>
        <taxon>asterids</taxon>
        <taxon>lamiids</taxon>
        <taxon>Gentianales</taxon>
        <taxon>Rubiaceae</taxon>
        <taxon>Ixoroideae</taxon>
        <taxon>Gardenieae complex</taxon>
        <taxon>Bertiereae - Coffeeae clade</taxon>
        <taxon>Coffeeae</taxon>
        <taxon>Coffea</taxon>
    </lineage>
</organism>
<accession>A0ABM4W7X7</accession>
<dbReference type="Proteomes" id="UP001652660">
    <property type="component" value="Chromosome 11e"/>
</dbReference>
<dbReference type="PROSITE" id="PS50066">
    <property type="entry name" value="MADS_BOX_2"/>
    <property type="match status" value="1"/>
</dbReference>
<evidence type="ECO:0000256" key="1">
    <source>
        <dbReference type="ARBA" id="ARBA00004123"/>
    </source>
</evidence>
<proteinExistence type="predicted"/>
<dbReference type="Pfam" id="PF00319">
    <property type="entry name" value="SRF-TF"/>
    <property type="match status" value="1"/>
</dbReference>
<comment type="subcellular location">
    <subcellularLocation>
        <location evidence="1">Nucleus</location>
    </subcellularLocation>
</comment>
<evidence type="ECO:0000313" key="11">
    <source>
        <dbReference type="RefSeq" id="XP_071927893.1"/>
    </source>
</evidence>
<evidence type="ECO:0000259" key="8">
    <source>
        <dbReference type="PROSITE" id="PS50066"/>
    </source>
</evidence>
<feature type="domain" description="MADS-box" evidence="8">
    <location>
        <begin position="55"/>
        <end position="115"/>
    </location>
</feature>
<feature type="coiled-coil region" evidence="6">
    <location>
        <begin position="330"/>
        <end position="393"/>
    </location>
</feature>
<dbReference type="CDD" id="cd00265">
    <property type="entry name" value="MADS_MEF2_like"/>
    <property type="match status" value="1"/>
</dbReference>
<dbReference type="InterPro" id="IPR002487">
    <property type="entry name" value="TF_Kbox"/>
</dbReference>
<feature type="domain" description="K-box" evidence="9">
    <location>
        <begin position="293"/>
        <end position="383"/>
    </location>
</feature>
<protein>
    <submittedName>
        <fullName evidence="11">Agamous-like MADS-box protein AP1 isoform X7</fullName>
    </submittedName>
</protein>
<gene>
    <name evidence="11" type="primary">LOC113716486</name>
</gene>
<keyword evidence="5" id="KW-0539">Nucleus</keyword>
<evidence type="ECO:0000256" key="7">
    <source>
        <dbReference type="SAM" id="MobiDB-lite"/>
    </source>
</evidence>
<evidence type="ECO:0000259" key="9">
    <source>
        <dbReference type="PROSITE" id="PS51297"/>
    </source>
</evidence>
<dbReference type="Gene3D" id="3.40.1810.10">
    <property type="entry name" value="Transcription factor, MADS-box"/>
    <property type="match status" value="1"/>
</dbReference>
<feature type="region of interest" description="Disordered" evidence="7">
    <location>
        <begin position="22"/>
        <end position="41"/>
    </location>
</feature>
<dbReference type="GeneID" id="113716486"/>
<keyword evidence="3" id="KW-0238">DNA-binding</keyword>
<dbReference type="SUPFAM" id="SSF55455">
    <property type="entry name" value="SRF-like"/>
    <property type="match status" value="1"/>
</dbReference>
<dbReference type="InterPro" id="IPR033896">
    <property type="entry name" value="MEF2-like_N"/>
</dbReference>
<keyword evidence="2" id="KW-0805">Transcription regulation</keyword>
<dbReference type="InterPro" id="IPR002100">
    <property type="entry name" value="TF_MADSbox"/>
</dbReference>
<dbReference type="PROSITE" id="PS00350">
    <property type="entry name" value="MADS_BOX_1"/>
    <property type="match status" value="1"/>
</dbReference>
<dbReference type="PANTHER" id="PTHR48019">
    <property type="entry name" value="SERUM RESPONSE FACTOR HOMOLOG"/>
    <property type="match status" value="1"/>
</dbReference>
<evidence type="ECO:0000256" key="2">
    <source>
        <dbReference type="ARBA" id="ARBA00023015"/>
    </source>
</evidence>
<dbReference type="RefSeq" id="XP_071927893.1">
    <property type="nucleotide sequence ID" value="XM_072071792.1"/>
</dbReference>
<dbReference type="PROSITE" id="PS51297">
    <property type="entry name" value="K_BOX"/>
    <property type="match status" value="2"/>
</dbReference>
<keyword evidence="6" id="KW-0175">Coiled coil</keyword>
<sequence>MECTYRKILFFSPLTSSKKHNSCMRPIPEKSNSSCPKREKETTDTLHKLTQNRIMGRGKVELKRIENKINRQVTFAKRRNGLLKKAYELSILCDAEVALIVFSNRGKLYEFCSSSSMSKTLERYHRCSYADAGMNQSSKDPQSDYQEYLKLKARVEVLQQSQRHLLGEDLAQLGAKQLDQLERQLDASLRQIRSTKTQHMLDQLSDLQQKERSLMEVNKALRNKLEETTAAYQLSWDSEEHNLRHRSQTIHPEGFFQPLECNSSIMNMENILERYERYSYAERRLVANDLESEGDWTLEYTKLKAKIELLQRNHRHYMGEDLDAMSSKDLQNLEHQLDTALKQIRTRKNQLMYESISELQRKEKAIQQQNSMLAKKIKEKEKLMAQQAQWEQQNQGPSSTPYLIPEPLPPCINVSGNYEEETQEARRNELELTLDSLFPCHLGCFTA</sequence>
<dbReference type="InterPro" id="IPR050142">
    <property type="entry name" value="MADS-box/MEF2_TF"/>
</dbReference>
<keyword evidence="4" id="KW-0804">Transcription</keyword>
<reference evidence="11" key="1">
    <citation type="submission" date="2025-08" db="UniProtKB">
        <authorList>
            <consortium name="RefSeq"/>
        </authorList>
    </citation>
    <scope>IDENTIFICATION</scope>
    <source>
        <tissue evidence="11">Leaves</tissue>
    </source>
</reference>
<dbReference type="PRINTS" id="PR00404">
    <property type="entry name" value="MADSDOMAIN"/>
</dbReference>
<feature type="domain" description="K-box" evidence="9">
    <location>
        <begin position="141"/>
        <end position="231"/>
    </location>
</feature>